<feature type="region of interest" description="Disordered" evidence="1">
    <location>
        <begin position="1"/>
        <end position="87"/>
    </location>
</feature>
<sequence>MATRFAPSGHRHRDDDGDDHYGADVLPPHLAALDDDDLNTQGGKKRKVPVPLIPGSVDDADTGRDGADRNPPRSAREDTDTPGISPYSVCRVVRTPASRLAAQRRALFHKRKAGLVALYLDAQGAVDSSAAQLAALRSRSSGGAPGAAPTTASGTSTSTASSSRPSLPDVSTFERLLPALEDVGVWAPDAPGWREGDDAAQPVPRRSLERWRTGFATRKRVRMERVPVVRGGWAPEGSFELEVPTEASVRARARARERVALARLAEQLRALVLAANKLPTAQDASPAGTPPPTLSAADLPPAPPVPVATKKSKKKKKKRTTLANEGNPHHVDKYRPSRPVPVADPYEPWPHHASLLFPPPMRVLAARPGGKDVRPGEDEYICFSCQYALSYGPEALRKHAIKQRKAELKRVEKLRARAFGNTHGNRPRARPHSHSGDGSGSEDDDEEYDDDDDGCGDDDDGAGRCTCGRALRKPHIEDEAEPPDKPP</sequence>
<dbReference type="RefSeq" id="XP_028480586.1">
    <property type="nucleotide sequence ID" value="XM_028616729.1"/>
</dbReference>
<feature type="compositionally biased region" description="Low complexity" evidence="1">
    <location>
        <begin position="137"/>
        <end position="168"/>
    </location>
</feature>
<protein>
    <submittedName>
        <fullName evidence="2">Uncharacterized protein</fullName>
    </submittedName>
</protein>
<dbReference type="GeneID" id="39585461"/>
<evidence type="ECO:0000313" key="2">
    <source>
        <dbReference type="EMBL" id="RSH88378.1"/>
    </source>
</evidence>
<organism evidence="2 3">
    <name type="scientific">Apiotrichum porosum</name>
    <dbReference type="NCBI Taxonomy" id="105984"/>
    <lineage>
        <taxon>Eukaryota</taxon>
        <taxon>Fungi</taxon>
        <taxon>Dikarya</taxon>
        <taxon>Basidiomycota</taxon>
        <taxon>Agaricomycotina</taxon>
        <taxon>Tremellomycetes</taxon>
        <taxon>Trichosporonales</taxon>
        <taxon>Trichosporonaceae</taxon>
        <taxon>Apiotrichum</taxon>
    </lineage>
</organism>
<feature type="compositionally biased region" description="Basic and acidic residues" evidence="1">
    <location>
        <begin position="61"/>
        <end position="79"/>
    </location>
</feature>
<feature type="region of interest" description="Disordered" evidence="1">
    <location>
        <begin position="418"/>
        <end position="487"/>
    </location>
</feature>
<comment type="caution">
    <text evidence="2">The sequence shown here is derived from an EMBL/GenBank/DDBJ whole genome shotgun (WGS) entry which is preliminary data.</text>
</comment>
<feature type="region of interest" description="Disordered" evidence="1">
    <location>
        <begin position="281"/>
        <end position="339"/>
    </location>
</feature>
<proteinExistence type="predicted"/>
<accession>A0A427YBA3</accession>
<dbReference type="OrthoDB" id="2507488at2759"/>
<dbReference type="EMBL" id="RSCE01000001">
    <property type="protein sequence ID" value="RSH88378.1"/>
    <property type="molecule type" value="Genomic_DNA"/>
</dbReference>
<name>A0A427YBA3_9TREE</name>
<feature type="compositionally biased region" description="Basic and acidic residues" evidence="1">
    <location>
        <begin position="12"/>
        <end position="22"/>
    </location>
</feature>
<keyword evidence="3" id="KW-1185">Reference proteome</keyword>
<feature type="compositionally biased region" description="Basic residues" evidence="1">
    <location>
        <begin position="310"/>
        <end position="320"/>
    </location>
</feature>
<feature type="compositionally biased region" description="Basic and acidic residues" evidence="1">
    <location>
        <begin position="474"/>
        <end position="487"/>
    </location>
</feature>
<dbReference type="AlphaFoldDB" id="A0A427YBA3"/>
<reference evidence="2 3" key="1">
    <citation type="submission" date="2018-11" db="EMBL/GenBank/DDBJ databases">
        <title>Genome sequence of Apiotrichum porosum DSM 27194.</title>
        <authorList>
            <person name="Aliyu H."/>
            <person name="Gorte O."/>
            <person name="Ochsenreither K."/>
        </authorList>
    </citation>
    <scope>NUCLEOTIDE SEQUENCE [LARGE SCALE GENOMIC DNA]</scope>
    <source>
        <strain evidence="2 3">DSM 27194</strain>
    </source>
</reference>
<feature type="compositionally biased region" description="Acidic residues" evidence="1">
    <location>
        <begin position="440"/>
        <end position="460"/>
    </location>
</feature>
<evidence type="ECO:0000313" key="3">
    <source>
        <dbReference type="Proteomes" id="UP000279236"/>
    </source>
</evidence>
<dbReference type="Proteomes" id="UP000279236">
    <property type="component" value="Unassembled WGS sequence"/>
</dbReference>
<evidence type="ECO:0000256" key="1">
    <source>
        <dbReference type="SAM" id="MobiDB-lite"/>
    </source>
</evidence>
<feature type="region of interest" description="Disordered" evidence="1">
    <location>
        <begin position="137"/>
        <end position="169"/>
    </location>
</feature>
<gene>
    <name evidence="2" type="ORF">EHS24_000918</name>
</gene>